<feature type="compositionally biased region" description="Basic and acidic residues" evidence="1">
    <location>
        <begin position="174"/>
        <end position="184"/>
    </location>
</feature>
<evidence type="ECO:0000313" key="3">
    <source>
        <dbReference type="EMBL" id="KAJ2669648.1"/>
    </source>
</evidence>
<organism evidence="3 4">
    <name type="scientific">Coemansia spiralis</name>
    <dbReference type="NCBI Taxonomy" id="417178"/>
    <lineage>
        <taxon>Eukaryota</taxon>
        <taxon>Fungi</taxon>
        <taxon>Fungi incertae sedis</taxon>
        <taxon>Zoopagomycota</taxon>
        <taxon>Kickxellomycotina</taxon>
        <taxon>Kickxellomycetes</taxon>
        <taxon>Kickxellales</taxon>
        <taxon>Kickxellaceae</taxon>
        <taxon>Coemansia</taxon>
    </lineage>
</organism>
<dbReference type="AlphaFoldDB" id="A0A9W8G2X3"/>
<dbReference type="OrthoDB" id="277175at2759"/>
<dbReference type="Gene3D" id="3.10.110.10">
    <property type="entry name" value="Ubiquitin Conjugating Enzyme"/>
    <property type="match status" value="1"/>
</dbReference>
<evidence type="ECO:0000313" key="4">
    <source>
        <dbReference type="Proteomes" id="UP001151518"/>
    </source>
</evidence>
<gene>
    <name evidence="3" type="primary">GIR2</name>
    <name evidence="3" type="ORF">GGI25_006073</name>
</gene>
<evidence type="ECO:0000259" key="2">
    <source>
        <dbReference type="PROSITE" id="PS50908"/>
    </source>
</evidence>
<accession>A0A9W8G2X3</accession>
<dbReference type="PANTHER" id="PTHR12292">
    <property type="entry name" value="RWD DOMAIN-CONTAINING PROTEIN"/>
    <property type="match status" value="1"/>
</dbReference>
<dbReference type="InterPro" id="IPR040213">
    <property type="entry name" value="GIR2-like"/>
</dbReference>
<protein>
    <submittedName>
        <fullName evidence="3">Rwd domain-containing protein</fullName>
    </submittedName>
</protein>
<dbReference type="InterPro" id="IPR006575">
    <property type="entry name" value="RWD_dom"/>
</dbReference>
<dbReference type="PROSITE" id="PS50908">
    <property type="entry name" value="RWD"/>
    <property type="match status" value="1"/>
</dbReference>
<feature type="domain" description="RWD" evidence="2">
    <location>
        <begin position="12"/>
        <end position="126"/>
    </location>
</feature>
<dbReference type="InterPro" id="IPR016135">
    <property type="entry name" value="UBQ-conjugating_enzyme/RWD"/>
</dbReference>
<proteinExistence type="predicted"/>
<dbReference type="SMART" id="SM00591">
    <property type="entry name" value="RWD"/>
    <property type="match status" value="1"/>
</dbReference>
<name>A0A9W8G2X3_9FUNG</name>
<feature type="compositionally biased region" description="Basic and acidic residues" evidence="1">
    <location>
        <begin position="192"/>
        <end position="204"/>
    </location>
</feature>
<dbReference type="SUPFAM" id="SSF54495">
    <property type="entry name" value="UBC-like"/>
    <property type="match status" value="1"/>
</dbReference>
<reference evidence="3" key="1">
    <citation type="submission" date="2022-07" db="EMBL/GenBank/DDBJ databases">
        <title>Phylogenomic reconstructions and comparative analyses of Kickxellomycotina fungi.</title>
        <authorList>
            <person name="Reynolds N.K."/>
            <person name="Stajich J.E."/>
            <person name="Barry K."/>
            <person name="Grigoriev I.V."/>
            <person name="Crous P."/>
            <person name="Smith M.E."/>
        </authorList>
    </citation>
    <scope>NUCLEOTIDE SEQUENCE</scope>
    <source>
        <strain evidence="3">NRRL 3115</strain>
    </source>
</reference>
<evidence type="ECO:0000256" key="1">
    <source>
        <dbReference type="SAM" id="MobiDB-lite"/>
    </source>
</evidence>
<dbReference type="Pfam" id="PF05773">
    <property type="entry name" value="RWD"/>
    <property type="match status" value="1"/>
</dbReference>
<dbReference type="EMBL" id="JANBTW010000144">
    <property type="protein sequence ID" value="KAJ2669648.1"/>
    <property type="molecule type" value="Genomic_DNA"/>
</dbReference>
<sequence>MADDRYKEEQQNELEILQSIYPTEFTEISAVPPKFSLRLTVDDDDIRPHTLDLTVEYTATYPDALPLFDIAAEDIGPSLLGETDAVLGEGDIAVLRDKTSEVAADSLGMAMVFSMATVLKEAAEELLRAQTAELKQKRELRIQREIEAEQAKFVGTLVTRAGFLEWKARFEREMQAEESGDPRARRAGVAGPRRDDRLTGRQLFEQDRTLAQSDTAFVADGDVSVDTSLFTNEDVSDDSDQ</sequence>
<comment type="caution">
    <text evidence="3">The sequence shown here is derived from an EMBL/GenBank/DDBJ whole genome shotgun (WGS) entry which is preliminary data.</text>
</comment>
<feature type="region of interest" description="Disordered" evidence="1">
    <location>
        <begin position="174"/>
        <end position="204"/>
    </location>
</feature>
<dbReference type="Proteomes" id="UP001151518">
    <property type="component" value="Unassembled WGS sequence"/>
</dbReference>